<keyword evidence="9" id="KW-0325">Glycoprotein</keyword>
<dbReference type="PhylomeDB" id="H0GTQ7"/>
<reference evidence="11 12" key="1">
    <citation type="journal article" date="2012" name="FEMS Yeast Res.">
        <title>The genome sequence of the wine yeast VIN7 reveals an allotriploid hybrid genome with Saccharomyces cerevisiae and Saccharomyces kudriavzevii origins.</title>
        <authorList>
            <person name="Borneman A.R."/>
            <person name="Desany B.A."/>
            <person name="Riches D."/>
            <person name="Affourtit J.P."/>
            <person name="Forgan A.H."/>
            <person name="Pretorius I.S."/>
            <person name="Egholm M."/>
            <person name="Chambers P.J."/>
        </authorList>
    </citation>
    <scope>NUCLEOTIDE SEQUENCE [LARGE SCALE GENOMIC DNA]</scope>
    <source>
        <strain evidence="11 12">VIN7</strain>
    </source>
</reference>
<evidence type="ECO:0000256" key="2">
    <source>
        <dbReference type="ARBA" id="ARBA00009105"/>
    </source>
</evidence>
<evidence type="ECO:0000256" key="5">
    <source>
        <dbReference type="ARBA" id="ARBA00022692"/>
    </source>
</evidence>
<comment type="similarity">
    <text evidence="2">Belongs to the MNN1/MNT family.</text>
</comment>
<keyword evidence="4" id="KW-0808">Transferase</keyword>
<evidence type="ECO:0000256" key="8">
    <source>
        <dbReference type="ARBA" id="ARBA00023136"/>
    </source>
</evidence>
<evidence type="ECO:0000313" key="12">
    <source>
        <dbReference type="Proteomes" id="UP000009009"/>
    </source>
</evidence>
<comment type="caution">
    <text evidence="11">The sequence shown here is derived from an EMBL/GenBank/DDBJ whole genome shotgun (WGS) entry which is preliminary data.</text>
</comment>
<dbReference type="OrthoDB" id="430354at2759"/>
<gene>
    <name evidence="11" type="ORF">VIN7_6648</name>
</gene>
<keyword evidence="7 10" id="KW-1133">Transmembrane helix</keyword>
<name>H0GTQ7_SACCK</name>
<sequence>MLALRRFILNRRSLRSCTIPVIVGAVLIILGLFQLVSHRDNVLMHNLRSNNVNSSNNERLDNVDRDALMEAFGSPDMDPINSIPVSPLESVPLYDNFMDIKRNSSWLINRRSHYKHFNELSLEDRCKFYFRTLYTLDNDWSNSVHKLMYSINDDEEVDDVKGADGNPMDEESEKLYRRRNDMFLGFERIRAYDKCFMQGNPVNIQEIFPKSDKVQKEKIQSKLIEALNVTLLKDTNNYKNYDQFEFEHKMFPFVNNFTAETFHEIIPKITSPFGKVLDQGLLPKFDNKENKVHEFFKYEYNPSKTFWSNWRDMSAKVANRGIVLSLGSNQFPLAVKFIAALRFQGNTLPIQIVYRGNELSQELVDKLIFAARSPDFKPVENKYDNSTNVPQEIWFLDVSNTIHPKWKNDFDSYKSKWLVVLFNLFKEFVFLDIDAISYQEIDKYFETAEYQKTGTVFYRERALKENVHERCIARYETLLPRKLESKNFKSSLLIDADRVLSGCDNDLKPEEHIFKAFFHHRRQHQLEAGLFAIDKSEHTIPLILASMIHLAKHTSHCTHGDKENFWLGFLASGHHYALQEVYSGAIGDYVKKTDLNGKRQEAAIEICSGQIAHMSTDRKTLLWVNGGGTFCKHENSAKDDWKKEGDFEKFKEKFKAYEDMEEYYYLTPISSKYVILPDPKSDDWHRASEGACGGYIWCATHKTILKPYSYNHRTSHGQLIALDTDQRLHIDAVNTVWSHANKDKTRAFTEDEIKQLEIPGHE</sequence>
<evidence type="ECO:0000256" key="10">
    <source>
        <dbReference type="SAM" id="Phobius"/>
    </source>
</evidence>
<evidence type="ECO:0000256" key="7">
    <source>
        <dbReference type="ARBA" id="ARBA00022989"/>
    </source>
</evidence>
<dbReference type="InterPro" id="IPR022751">
    <property type="entry name" value="Alpha_mannosyltransferase"/>
</dbReference>
<dbReference type="HOGENOM" id="CLU_015387_1_1_1"/>
<dbReference type="GO" id="GO:0000033">
    <property type="term" value="F:alpha-1,3-mannosyltransferase activity"/>
    <property type="evidence" value="ECO:0007669"/>
    <property type="project" value="TreeGrafter"/>
</dbReference>
<dbReference type="PANTHER" id="PTHR31392:SF1">
    <property type="entry name" value="ALPHA-1,3-MANNOSYLTRANSFERASE MNN1-RELATED"/>
    <property type="match status" value="1"/>
</dbReference>
<keyword evidence="8 10" id="KW-0472">Membrane</keyword>
<evidence type="ECO:0000256" key="4">
    <source>
        <dbReference type="ARBA" id="ARBA00022679"/>
    </source>
</evidence>
<dbReference type="AlphaFoldDB" id="H0GTQ7"/>
<keyword evidence="3" id="KW-0328">Glycosyltransferase</keyword>
<evidence type="ECO:0000256" key="9">
    <source>
        <dbReference type="ARBA" id="ARBA00023180"/>
    </source>
</evidence>
<dbReference type="Pfam" id="PF11051">
    <property type="entry name" value="Mannosyl_trans3"/>
    <property type="match status" value="1"/>
</dbReference>
<proteinExistence type="inferred from homology"/>
<dbReference type="SUPFAM" id="SSF53448">
    <property type="entry name" value="Nucleotide-diphospho-sugar transferases"/>
    <property type="match status" value="1"/>
</dbReference>
<keyword evidence="6" id="KW-0735">Signal-anchor</keyword>
<dbReference type="GO" id="GO:0006493">
    <property type="term" value="P:protein O-linked glycosylation"/>
    <property type="evidence" value="ECO:0007669"/>
    <property type="project" value="TreeGrafter"/>
</dbReference>
<comment type="subcellular location">
    <subcellularLocation>
        <location evidence="1">Membrane</location>
        <topology evidence="1">Single-pass type II membrane protein</topology>
    </subcellularLocation>
</comment>
<evidence type="ECO:0000256" key="3">
    <source>
        <dbReference type="ARBA" id="ARBA00022676"/>
    </source>
</evidence>
<dbReference type="GO" id="GO:0005794">
    <property type="term" value="C:Golgi apparatus"/>
    <property type="evidence" value="ECO:0007669"/>
    <property type="project" value="TreeGrafter"/>
</dbReference>
<evidence type="ECO:0000256" key="1">
    <source>
        <dbReference type="ARBA" id="ARBA00004606"/>
    </source>
</evidence>
<dbReference type="PANTHER" id="PTHR31392">
    <property type="entry name" value="ALPHA-1,3-MANNOSYLTRANSFERASE MNN1-RELATED"/>
    <property type="match status" value="1"/>
</dbReference>
<feature type="transmembrane region" description="Helical" evidence="10">
    <location>
        <begin position="12"/>
        <end position="36"/>
    </location>
</feature>
<dbReference type="InterPro" id="IPR029044">
    <property type="entry name" value="Nucleotide-diphossugar_trans"/>
</dbReference>
<keyword evidence="12" id="KW-1185">Reference proteome</keyword>
<accession>H0GTQ7</accession>
<dbReference type="EMBL" id="AGVY01000189">
    <property type="protein sequence ID" value="EHN02820.1"/>
    <property type="molecule type" value="Genomic_DNA"/>
</dbReference>
<protein>
    <submittedName>
        <fullName evidence="11">Mnn1p</fullName>
    </submittedName>
</protein>
<keyword evidence="5 10" id="KW-0812">Transmembrane</keyword>
<dbReference type="Proteomes" id="UP000009009">
    <property type="component" value="Unassembled WGS sequence"/>
</dbReference>
<evidence type="ECO:0000313" key="11">
    <source>
        <dbReference type="EMBL" id="EHN02820.1"/>
    </source>
</evidence>
<evidence type="ECO:0000256" key="6">
    <source>
        <dbReference type="ARBA" id="ARBA00022968"/>
    </source>
</evidence>
<dbReference type="GO" id="GO:0016020">
    <property type="term" value="C:membrane"/>
    <property type="evidence" value="ECO:0007669"/>
    <property type="project" value="UniProtKB-SubCell"/>
</dbReference>
<organism evidence="11 12">
    <name type="scientific">Saccharomyces cerevisiae x Saccharomyces kudriavzevii (strain VIN7)</name>
    <name type="common">Yeast</name>
    <dbReference type="NCBI Taxonomy" id="1095631"/>
    <lineage>
        <taxon>Eukaryota</taxon>
        <taxon>Fungi</taxon>
        <taxon>Dikarya</taxon>
        <taxon>Ascomycota</taxon>
        <taxon>Saccharomycotina</taxon>
        <taxon>Saccharomycetes</taxon>
        <taxon>Saccharomycetales</taxon>
        <taxon>Saccharomycetaceae</taxon>
        <taxon>Saccharomyces</taxon>
    </lineage>
</organism>